<comment type="caution">
    <text evidence="1">The sequence shown here is derived from an EMBL/GenBank/DDBJ whole genome shotgun (WGS) entry which is preliminary data.</text>
</comment>
<reference evidence="1" key="2">
    <citation type="journal article" date="2014" name="ISME J.">
        <title>Microbial stratification in low pH oxic and suboxic macroscopic growths along an acid mine drainage.</title>
        <authorList>
            <person name="Mendez-Garcia C."/>
            <person name="Mesa V."/>
            <person name="Sprenger R.R."/>
            <person name="Richter M."/>
            <person name="Diez M.S."/>
            <person name="Solano J."/>
            <person name="Bargiela R."/>
            <person name="Golyshina O.V."/>
            <person name="Manteca A."/>
            <person name="Ramos J.L."/>
            <person name="Gallego J.R."/>
            <person name="Llorente I."/>
            <person name="Martins Dos Santos V.A."/>
            <person name="Jensen O.N."/>
            <person name="Pelaez A.I."/>
            <person name="Sanchez J."/>
            <person name="Ferrer M."/>
        </authorList>
    </citation>
    <scope>NUCLEOTIDE SEQUENCE</scope>
</reference>
<organism evidence="1">
    <name type="scientific">mine drainage metagenome</name>
    <dbReference type="NCBI Taxonomy" id="410659"/>
    <lineage>
        <taxon>unclassified sequences</taxon>
        <taxon>metagenomes</taxon>
        <taxon>ecological metagenomes</taxon>
    </lineage>
</organism>
<protein>
    <submittedName>
        <fullName evidence="1">Repeat protein</fullName>
    </submittedName>
</protein>
<evidence type="ECO:0000313" key="1">
    <source>
        <dbReference type="EMBL" id="EQD75683.1"/>
    </source>
</evidence>
<dbReference type="AlphaFoldDB" id="T1C4C0"/>
<proteinExistence type="predicted"/>
<reference evidence="1" key="1">
    <citation type="submission" date="2013-08" db="EMBL/GenBank/DDBJ databases">
        <authorList>
            <person name="Mendez C."/>
            <person name="Richter M."/>
            <person name="Ferrer M."/>
            <person name="Sanchez J."/>
        </authorList>
    </citation>
    <scope>NUCLEOTIDE SEQUENCE</scope>
</reference>
<name>T1C4C0_9ZZZZ</name>
<sequence length="163" mass="19225">MTHPDWVLKFKQKGTLIMKRGDLYYLYKVTSKWNPRKKRAQLKTGEYLGRITPDGLIEPKTRRIMHRYDRVSVKEYGSSFLLNHISGDLISALKLYFPEWKEIFVFVCMRLVHVSPMKNVDFHYRTSFLSETIKDAHVSPDALGDMLREIGMDRKAMTDFMKS</sequence>
<feature type="non-terminal residue" evidence="1">
    <location>
        <position position="163"/>
    </location>
</feature>
<dbReference type="EMBL" id="AUZX01002807">
    <property type="protein sequence ID" value="EQD75683.1"/>
    <property type="molecule type" value="Genomic_DNA"/>
</dbReference>
<gene>
    <name evidence="1" type="ORF">B1A_03842</name>
</gene>
<accession>T1C4C0</accession>